<sequence>MAYVVSKALSGRTVKVYRESEYPVPVIFSTQYQEQGKTVLELLANLGAPEVNLVTISDLHWEEDLSPWAHGSVLASTDHFTGGAPQYLEFLEKEVIPFASQHLALDPSTLILAGYSMSGLLSAYSLFMTDDFPYLVSASGSLWFPGFLPFAKEQGIKGSPKAVYLSLGDTESHSRNPYLKENASVTSAIAGLSREAGIPTALIWERGGHFNEPAARLARGLRWVLGVMRGEDIKIESRKTPDGV</sequence>
<accession>A0A401LM97</accession>
<name>A0A388SHT2_9BURK</name>
<accession>A0A388SHT2</accession>
<dbReference type="InterPro" id="IPR050583">
    <property type="entry name" value="Mycobacterial_A85_antigen"/>
</dbReference>
<dbReference type="Proteomes" id="UP000266091">
    <property type="component" value="Unassembled WGS sequence"/>
</dbReference>
<dbReference type="Gene3D" id="3.40.50.1820">
    <property type="entry name" value="alpha/beta hydrolase"/>
    <property type="match status" value="1"/>
</dbReference>
<dbReference type="Pfam" id="PF00756">
    <property type="entry name" value="Esterase"/>
    <property type="match status" value="1"/>
</dbReference>
<proteinExistence type="predicted"/>
<dbReference type="InterPro" id="IPR029058">
    <property type="entry name" value="AB_hydrolase_fold"/>
</dbReference>
<keyword evidence="2" id="KW-1185">Reference proteome</keyword>
<evidence type="ECO:0000313" key="2">
    <source>
        <dbReference type="Proteomes" id="UP000266091"/>
    </source>
</evidence>
<dbReference type="PANTHER" id="PTHR48098">
    <property type="entry name" value="ENTEROCHELIN ESTERASE-RELATED"/>
    <property type="match status" value="1"/>
</dbReference>
<reference evidence="1 2" key="1">
    <citation type="journal article" date="2018" name="Int. J. Syst. Evol. Microbiol.">
        <title>Mesosutterella multiformis gen. nov., sp. nov., a member of the family Sutterellaceae and Sutterella megalosphaeroides sp. nov., isolated from human faeces.</title>
        <authorList>
            <person name="Sakamoto M."/>
            <person name="Ikeyama N."/>
            <person name="Kunihiro T."/>
            <person name="Iino T."/>
            <person name="Yuki M."/>
            <person name="Ohkuma M."/>
        </authorList>
    </citation>
    <scope>NUCLEOTIDE SEQUENCE [LARGE SCALE GENOMIC DNA]</scope>
    <source>
        <strain evidence="1 2">4NBBH2</strain>
    </source>
</reference>
<organism evidence="1 2">
    <name type="scientific">Mesosutterella multiformis</name>
    <dbReference type="NCBI Taxonomy" id="2259133"/>
    <lineage>
        <taxon>Bacteria</taxon>
        <taxon>Pseudomonadati</taxon>
        <taxon>Pseudomonadota</taxon>
        <taxon>Betaproteobacteria</taxon>
        <taxon>Burkholderiales</taxon>
        <taxon>Sutterellaceae</taxon>
        <taxon>Mesosutterella</taxon>
    </lineage>
</organism>
<dbReference type="OrthoDB" id="9794761at2"/>
<evidence type="ECO:0000313" key="1">
    <source>
        <dbReference type="EMBL" id="GBO94254.1"/>
    </source>
</evidence>
<dbReference type="EMBL" id="BGZJ01000001">
    <property type="protein sequence ID" value="GBO94254.1"/>
    <property type="molecule type" value="Genomic_DNA"/>
</dbReference>
<dbReference type="InterPro" id="IPR000801">
    <property type="entry name" value="Esterase-like"/>
</dbReference>
<dbReference type="RefSeq" id="WP_116270490.1">
    <property type="nucleotide sequence ID" value="NZ_BGZJ01000001.1"/>
</dbReference>
<dbReference type="AlphaFoldDB" id="A0A388SHT2"/>
<dbReference type="PANTHER" id="PTHR48098:SF6">
    <property type="entry name" value="FERRI-BACILLIBACTIN ESTERASE BESA"/>
    <property type="match status" value="1"/>
</dbReference>
<comment type="caution">
    <text evidence="1">The sequence shown here is derived from an EMBL/GenBank/DDBJ whole genome shotgun (WGS) entry which is preliminary data.</text>
</comment>
<protein>
    <submittedName>
        <fullName evidence="1">Esterase</fullName>
    </submittedName>
</protein>
<dbReference type="SUPFAM" id="SSF53474">
    <property type="entry name" value="alpha/beta-Hydrolases"/>
    <property type="match status" value="1"/>
</dbReference>
<gene>
    <name evidence="1" type="ORF">MESMUL_16080</name>
</gene>